<dbReference type="PROSITE" id="PS50011">
    <property type="entry name" value="PROTEIN_KINASE_DOM"/>
    <property type="match status" value="1"/>
</dbReference>
<evidence type="ECO:0008006" key="24">
    <source>
        <dbReference type="Google" id="ProtNLM"/>
    </source>
</evidence>
<dbReference type="GO" id="GO:0005886">
    <property type="term" value="C:plasma membrane"/>
    <property type="evidence" value="ECO:0000318"/>
    <property type="project" value="GO_Central"/>
</dbReference>
<evidence type="ECO:0000256" key="20">
    <source>
        <dbReference type="SAM" id="SignalP"/>
    </source>
</evidence>
<proteinExistence type="predicted"/>
<dbReference type="InterPro" id="IPR008271">
    <property type="entry name" value="Ser/Thr_kinase_AS"/>
</dbReference>
<evidence type="ECO:0000256" key="10">
    <source>
        <dbReference type="ARBA" id="ARBA00022840"/>
    </source>
</evidence>
<dbReference type="InterPro" id="IPR001245">
    <property type="entry name" value="Ser-Thr/Tyr_kinase_cat_dom"/>
</dbReference>
<keyword evidence="11 19" id="KW-1133">Transmembrane helix</keyword>
<dbReference type="FunFam" id="3.30.430.20:FF:000002">
    <property type="entry name" value="Cysteine-rich receptor-like protein kinase 10"/>
    <property type="match status" value="1"/>
</dbReference>
<dbReference type="InterPro" id="IPR011009">
    <property type="entry name" value="Kinase-like_dom_sf"/>
</dbReference>
<dbReference type="InParanoid" id="A0A059CAZ2"/>
<dbReference type="EMBL" id="KK198757">
    <property type="protein sequence ID" value="KCW75404.1"/>
    <property type="molecule type" value="Genomic_DNA"/>
</dbReference>
<evidence type="ECO:0000256" key="12">
    <source>
        <dbReference type="ARBA" id="ARBA00023136"/>
    </source>
</evidence>
<feature type="domain" description="Protein kinase" evidence="21">
    <location>
        <begin position="347"/>
        <end position="633"/>
    </location>
</feature>
<feature type="domain" description="Gnk2-homologous" evidence="22">
    <location>
        <begin position="141"/>
        <end position="244"/>
    </location>
</feature>
<feature type="domain" description="Gnk2-homologous" evidence="22">
    <location>
        <begin position="30"/>
        <end position="135"/>
    </location>
</feature>
<evidence type="ECO:0000256" key="15">
    <source>
        <dbReference type="ARBA" id="ARBA00047558"/>
    </source>
</evidence>
<keyword evidence="6 20" id="KW-0732">Signal</keyword>
<dbReference type="GO" id="GO:0007165">
    <property type="term" value="P:signal transduction"/>
    <property type="evidence" value="ECO:0000318"/>
    <property type="project" value="GO_Central"/>
</dbReference>
<keyword evidence="3" id="KW-0597">Phosphoprotein</keyword>
<dbReference type="FunCoup" id="A0A059CAZ2">
    <property type="interactions" value="243"/>
</dbReference>
<gene>
    <name evidence="23" type="ORF">EUGRSUZ_E04159</name>
</gene>
<keyword evidence="2" id="KW-0723">Serine/threonine-protein kinase</keyword>
<evidence type="ECO:0000256" key="7">
    <source>
        <dbReference type="ARBA" id="ARBA00022737"/>
    </source>
</evidence>
<protein>
    <recommendedName>
        <fullName evidence="24">Cysteine-rich receptor-like protein kinase 10</fullName>
    </recommendedName>
</protein>
<comment type="subcellular location">
    <subcellularLocation>
        <location evidence="1">Membrane</location>
        <topology evidence="1">Single-pass membrane protein</topology>
    </subcellularLocation>
</comment>
<feature type="transmembrane region" description="Helical" evidence="19">
    <location>
        <begin position="283"/>
        <end position="307"/>
    </location>
</feature>
<dbReference type="Pfam" id="PF07714">
    <property type="entry name" value="PK_Tyr_Ser-Thr"/>
    <property type="match status" value="1"/>
</dbReference>
<keyword evidence="12 19" id="KW-0472">Membrane</keyword>
<dbReference type="Gene3D" id="3.30.200.20">
    <property type="entry name" value="Phosphorylase Kinase, domain 1"/>
    <property type="match status" value="1"/>
</dbReference>
<dbReference type="CDD" id="cd14066">
    <property type="entry name" value="STKc_IRAK"/>
    <property type="match status" value="1"/>
</dbReference>
<dbReference type="PANTHER" id="PTHR27002">
    <property type="entry name" value="RECEPTOR-LIKE SERINE/THREONINE-PROTEIN KINASE SD1-8"/>
    <property type="match status" value="1"/>
</dbReference>
<evidence type="ECO:0000256" key="5">
    <source>
        <dbReference type="ARBA" id="ARBA00022692"/>
    </source>
</evidence>
<dbReference type="GO" id="GO:0042742">
    <property type="term" value="P:defense response to bacterium"/>
    <property type="evidence" value="ECO:0000318"/>
    <property type="project" value="GO_Central"/>
</dbReference>
<keyword evidence="14" id="KW-0325">Glycoprotein</keyword>
<dbReference type="SMART" id="SM00220">
    <property type="entry name" value="S_TKc"/>
    <property type="match status" value="1"/>
</dbReference>
<evidence type="ECO:0000256" key="1">
    <source>
        <dbReference type="ARBA" id="ARBA00004167"/>
    </source>
</evidence>
<feature type="chain" id="PRO_5001569085" description="Cysteine-rich receptor-like protein kinase 10" evidence="20">
    <location>
        <begin position="28"/>
        <end position="674"/>
    </location>
</feature>
<dbReference type="PROSITE" id="PS00107">
    <property type="entry name" value="PROTEIN_KINASE_ATP"/>
    <property type="match status" value="1"/>
</dbReference>
<dbReference type="InterPro" id="IPR000719">
    <property type="entry name" value="Prot_kinase_dom"/>
</dbReference>
<dbReference type="InterPro" id="IPR038408">
    <property type="entry name" value="GNK2_sf"/>
</dbReference>
<evidence type="ECO:0000259" key="22">
    <source>
        <dbReference type="PROSITE" id="PS51473"/>
    </source>
</evidence>
<dbReference type="GO" id="GO:0005524">
    <property type="term" value="F:ATP binding"/>
    <property type="evidence" value="ECO:0007669"/>
    <property type="project" value="UniProtKB-UniRule"/>
</dbReference>
<keyword evidence="10 17" id="KW-0067">ATP-binding</keyword>
<dbReference type="AlphaFoldDB" id="A0A059CAZ2"/>
<dbReference type="Gene3D" id="1.10.510.10">
    <property type="entry name" value="Transferase(Phosphotransferase) domain 1"/>
    <property type="match status" value="1"/>
</dbReference>
<dbReference type="InterPro" id="IPR017441">
    <property type="entry name" value="Protein_kinase_ATP_BS"/>
</dbReference>
<evidence type="ECO:0000256" key="2">
    <source>
        <dbReference type="ARBA" id="ARBA00022527"/>
    </source>
</evidence>
<dbReference type="CDD" id="cd23509">
    <property type="entry name" value="Gnk2-like"/>
    <property type="match status" value="2"/>
</dbReference>
<evidence type="ECO:0000256" key="9">
    <source>
        <dbReference type="ARBA" id="ARBA00022777"/>
    </source>
</evidence>
<evidence type="ECO:0000256" key="17">
    <source>
        <dbReference type="PROSITE-ProRule" id="PRU10141"/>
    </source>
</evidence>
<evidence type="ECO:0000256" key="18">
    <source>
        <dbReference type="SAM" id="MobiDB-lite"/>
    </source>
</evidence>
<keyword evidence="13" id="KW-0675">Receptor</keyword>
<evidence type="ECO:0000313" key="23">
    <source>
        <dbReference type="EMBL" id="KCW75404.1"/>
    </source>
</evidence>
<keyword evidence="8 17" id="KW-0547">Nucleotide-binding</keyword>
<comment type="catalytic activity">
    <reaction evidence="16">
        <text>L-threonyl-[protein] + ATP = O-phospho-L-threonyl-[protein] + ADP + H(+)</text>
        <dbReference type="Rhea" id="RHEA:46608"/>
        <dbReference type="Rhea" id="RHEA-COMP:11060"/>
        <dbReference type="Rhea" id="RHEA-COMP:11605"/>
        <dbReference type="ChEBI" id="CHEBI:15378"/>
        <dbReference type="ChEBI" id="CHEBI:30013"/>
        <dbReference type="ChEBI" id="CHEBI:30616"/>
        <dbReference type="ChEBI" id="CHEBI:61977"/>
        <dbReference type="ChEBI" id="CHEBI:456216"/>
    </reaction>
</comment>
<evidence type="ECO:0000256" key="14">
    <source>
        <dbReference type="ARBA" id="ARBA00023180"/>
    </source>
</evidence>
<keyword evidence="4" id="KW-0808">Transferase</keyword>
<dbReference type="SUPFAM" id="SSF56112">
    <property type="entry name" value="Protein kinase-like (PK-like)"/>
    <property type="match status" value="1"/>
</dbReference>
<keyword evidence="7" id="KW-0677">Repeat</keyword>
<feature type="region of interest" description="Disordered" evidence="18">
    <location>
        <begin position="255"/>
        <end position="278"/>
    </location>
</feature>
<dbReference type="Gene3D" id="3.30.430.20">
    <property type="entry name" value="Gnk2 domain, C-X8-C-X2-C motif"/>
    <property type="match status" value="2"/>
</dbReference>
<feature type="binding site" evidence="17">
    <location>
        <position position="375"/>
    </location>
    <ligand>
        <name>ATP</name>
        <dbReference type="ChEBI" id="CHEBI:30616"/>
    </ligand>
</feature>
<dbReference type="OMA" id="NQWREGT"/>
<dbReference type="FunFam" id="3.30.200.20:FF:000142">
    <property type="entry name" value="Cysteine-rich receptor-like protein kinase 10"/>
    <property type="match status" value="1"/>
</dbReference>
<sequence length="674" mass="74944">MKSSFTVSISLFFFLNFLSVYTRSSEAAPLYLFHDCPNTTLFTPNSTYGSNLDALLSSLSSTANNSTDGFANATAGQNPPDQAYGLFLCRGDLDIAKCSDCVSTGKQEILQKCPNQRVSVIWYNECMLRYSNEYIFSVMEEEPVLWMANTVNISDPAKYRQVLGSSIREVAYTASGKTSGKKFASTEMNFTSLQKLYPMAQCTPDLMELECNSCLLSAIKILEGIQGARAFTPSCNARFELYPFYNVTAVRASPPPPVATSEGSPPPPHPPPVTTPEGKNNKFTVITIVIVVPTGGVMILLFLTCLLRRRGKKKYEVIKGKSGANELITMESLQYDLATIQAATNDFSHESKLGEGGFGEVFQGGLPNGQTIAVKRLSQSSRQGDDEFKNEVLLVAKLQHKNLVRLLGFCLEGNEKLLAYEFVPNKSLDCFLFDLEKRGQLDWPLRYKIVFGIARGMLYLHEDSRLRIIHRDLKCSNILLDSEMNPKISDFGMARIFGVDQTQANTNKIVGTFGYMAPEYAMHGEFSVKSDVYSYGIILLEIICGKRNNYHHQLGGGEYLASYAWNQWREGTPLKVLDPAIVDSYSRDQVLRCLHICLLCIQEDPAIRPTMATVVLMLSSNSITLPSPQHPAFFIRSISQGLNIPIRELESDESANRTMPSSINGMSVTELYPR</sequence>
<comment type="catalytic activity">
    <reaction evidence="15">
        <text>L-seryl-[protein] + ATP = O-phospho-L-seryl-[protein] + ADP + H(+)</text>
        <dbReference type="Rhea" id="RHEA:17989"/>
        <dbReference type="Rhea" id="RHEA-COMP:9863"/>
        <dbReference type="Rhea" id="RHEA-COMP:11604"/>
        <dbReference type="ChEBI" id="CHEBI:15378"/>
        <dbReference type="ChEBI" id="CHEBI:29999"/>
        <dbReference type="ChEBI" id="CHEBI:30616"/>
        <dbReference type="ChEBI" id="CHEBI:83421"/>
        <dbReference type="ChEBI" id="CHEBI:456216"/>
    </reaction>
</comment>
<feature type="signal peptide" evidence="20">
    <location>
        <begin position="1"/>
        <end position="27"/>
    </location>
</feature>
<evidence type="ECO:0000256" key="13">
    <source>
        <dbReference type="ARBA" id="ARBA00023170"/>
    </source>
</evidence>
<keyword evidence="9" id="KW-0418">Kinase</keyword>
<dbReference type="FunFam" id="1.10.510.10:FF:000129">
    <property type="entry name" value="cysteine-rich receptor-like protein kinase 10"/>
    <property type="match status" value="1"/>
</dbReference>
<evidence type="ECO:0000256" key="6">
    <source>
        <dbReference type="ARBA" id="ARBA00022729"/>
    </source>
</evidence>
<dbReference type="FunFam" id="3.30.430.20:FF:000003">
    <property type="entry name" value="Cysteine-rich RLK (RECEPTOR-like protein kinase) 10"/>
    <property type="match status" value="1"/>
</dbReference>
<dbReference type="GO" id="GO:0004674">
    <property type="term" value="F:protein serine/threonine kinase activity"/>
    <property type="evidence" value="ECO:0000318"/>
    <property type="project" value="GO_Central"/>
</dbReference>
<dbReference type="GO" id="GO:0006979">
    <property type="term" value="P:response to oxidative stress"/>
    <property type="evidence" value="ECO:0007669"/>
    <property type="project" value="UniProtKB-ARBA"/>
</dbReference>
<reference evidence="23" key="1">
    <citation type="submission" date="2013-07" db="EMBL/GenBank/DDBJ databases">
        <title>The genome of Eucalyptus grandis.</title>
        <authorList>
            <person name="Schmutz J."/>
            <person name="Hayes R."/>
            <person name="Myburg A."/>
            <person name="Tuskan G."/>
            <person name="Grattapaglia D."/>
            <person name="Rokhsar D.S."/>
        </authorList>
    </citation>
    <scope>NUCLEOTIDE SEQUENCE</scope>
    <source>
        <tissue evidence="23">Leaf extractions</tissue>
    </source>
</reference>
<dbReference type="InterPro" id="IPR002902">
    <property type="entry name" value="GNK2"/>
</dbReference>
<evidence type="ECO:0000256" key="16">
    <source>
        <dbReference type="ARBA" id="ARBA00047951"/>
    </source>
</evidence>
<keyword evidence="5 19" id="KW-0812">Transmembrane</keyword>
<evidence type="ECO:0000256" key="8">
    <source>
        <dbReference type="ARBA" id="ARBA00022741"/>
    </source>
</evidence>
<accession>A0A059CAZ2</accession>
<evidence type="ECO:0000259" key="21">
    <source>
        <dbReference type="PROSITE" id="PS50011"/>
    </source>
</evidence>
<dbReference type="PROSITE" id="PS51473">
    <property type="entry name" value="GNK2"/>
    <property type="match status" value="2"/>
</dbReference>
<evidence type="ECO:0000256" key="19">
    <source>
        <dbReference type="SAM" id="Phobius"/>
    </source>
</evidence>
<dbReference type="eggNOG" id="ENOG502QWDY">
    <property type="taxonomic scope" value="Eukaryota"/>
</dbReference>
<dbReference type="Gramene" id="KCW75404">
    <property type="protein sequence ID" value="KCW75404"/>
    <property type="gene ID" value="EUGRSUZ_E04159"/>
</dbReference>
<feature type="compositionally biased region" description="Pro residues" evidence="18">
    <location>
        <begin position="255"/>
        <end position="274"/>
    </location>
</feature>
<evidence type="ECO:0000256" key="4">
    <source>
        <dbReference type="ARBA" id="ARBA00022679"/>
    </source>
</evidence>
<dbReference type="PANTHER" id="PTHR27002:SF1050">
    <property type="entry name" value="CYSTEINE-RICH RECEPTOR-LIKE PROTEIN KINASE 5"/>
    <property type="match status" value="1"/>
</dbReference>
<dbReference type="Pfam" id="PF01657">
    <property type="entry name" value="Stress-antifung"/>
    <property type="match status" value="2"/>
</dbReference>
<evidence type="ECO:0000256" key="3">
    <source>
        <dbReference type="ARBA" id="ARBA00022553"/>
    </source>
</evidence>
<organism evidence="23">
    <name type="scientific">Eucalyptus grandis</name>
    <name type="common">Flooded gum</name>
    <dbReference type="NCBI Taxonomy" id="71139"/>
    <lineage>
        <taxon>Eukaryota</taxon>
        <taxon>Viridiplantae</taxon>
        <taxon>Streptophyta</taxon>
        <taxon>Embryophyta</taxon>
        <taxon>Tracheophyta</taxon>
        <taxon>Spermatophyta</taxon>
        <taxon>Magnoliopsida</taxon>
        <taxon>eudicotyledons</taxon>
        <taxon>Gunneridae</taxon>
        <taxon>Pentapetalae</taxon>
        <taxon>rosids</taxon>
        <taxon>malvids</taxon>
        <taxon>Myrtales</taxon>
        <taxon>Myrtaceae</taxon>
        <taxon>Myrtoideae</taxon>
        <taxon>Eucalypteae</taxon>
        <taxon>Eucalyptus</taxon>
    </lineage>
</organism>
<evidence type="ECO:0000256" key="11">
    <source>
        <dbReference type="ARBA" id="ARBA00022989"/>
    </source>
</evidence>
<dbReference type="GO" id="GO:0009626">
    <property type="term" value="P:plant-type hypersensitive response"/>
    <property type="evidence" value="ECO:0000318"/>
    <property type="project" value="GO_Central"/>
</dbReference>
<name>A0A059CAZ2_EUCGR</name>
<dbReference type="PROSITE" id="PS00108">
    <property type="entry name" value="PROTEIN_KINASE_ST"/>
    <property type="match status" value="1"/>
</dbReference>